<dbReference type="KEGG" id="asl:Aeqsu_1760"/>
<keyword evidence="3" id="KW-1185">Reference proteome</keyword>
<sequence>MNKKYKKIIAKEFLIFIGTGVVFIFLYITWLQLHQFNKLKEKEIEIEISEIFNIEPYISLERFVDNYEDDAILEASTWESRISDFPELKKYEEQSLKDYIVTVNSKKYTNPLILNSKFPEFGFTDKGLPKDVNQVEYFNQIHQLKKTKESFFNKNITQEKVYFLFFILISITFISRYLIYGINWSIRQLRQ</sequence>
<dbReference type="HOGENOM" id="CLU_1418837_0_0_10"/>
<reference evidence="2 3" key="1">
    <citation type="submission" date="2012-06" db="EMBL/GenBank/DDBJ databases">
        <title>The complete genome of Aequorivita sublithincola DSM 14238.</title>
        <authorList>
            <consortium name="US DOE Joint Genome Institute (JGI-PGF)"/>
            <person name="Lucas S."/>
            <person name="Copeland A."/>
            <person name="Lapidus A."/>
            <person name="Goodwin L."/>
            <person name="Pitluck S."/>
            <person name="Peters L."/>
            <person name="Munk A.C.C."/>
            <person name="Kyrpides N."/>
            <person name="Mavromatis K."/>
            <person name="Pagani I."/>
            <person name="Ivanova N."/>
            <person name="Ovchinnikova G."/>
            <person name="Zeytun A."/>
            <person name="Detter J.C."/>
            <person name="Han C."/>
            <person name="Land M."/>
            <person name="Hauser L."/>
            <person name="Markowitz V."/>
            <person name="Cheng J.-F."/>
            <person name="Hugenholtz P."/>
            <person name="Woyke T."/>
            <person name="Wu D."/>
            <person name="Tindall B."/>
            <person name="Faehnrich R."/>
            <person name="Brambilla E."/>
            <person name="Klenk H.-P."/>
            <person name="Eisen J.A."/>
        </authorList>
    </citation>
    <scope>NUCLEOTIDE SEQUENCE [LARGE SCALE GENOMIC DNA]</scope>
    <source>
        <strain evidence="3">DSM 14238 / LMG 21431 / ACAM 643 / 9-3</strain>
    </source>
</reference>
<dbReference type="EMBL" id="CP003280">
    <property type="protein sequence ID" value="AFL81239.1"/>
    <property type="molecule type" value="Genomic_DNA"/>
</dbReference>
<name>I3YW71_AEQSU</name>
<protein>
    <submittedName>
        <fullName evidence="2">Uncharacterized protein</fullName>
    </submittedName>
</protein>
<evidence type="ECO:0000313" key="2">
    <source>
        <dbReference type="EMBL" id="AFL81239.1"/>
    </source>
</evidence>
<gene>
    <name evidence="2" type="ordered locus">Aeqsu_1760</name>
</gene>
<dbReference type="eggNOG" id="ENOG5033Z8A">
    <property type="taxonomic scope" value="Bacteria"/>
</dbReference>
<dbReference type="OrthoDB" id="9856067at2"/>
<dbReference type="RefSeq" id="WP_014782494.1">
    <property type="nucleotide sequence ID" value="NC_018013.1"/>
</dbReference>
<dbReference type="AlphaFoldDB" id="I3YW71"/>
<evidence type="ECO:0000313" key="3">
    <source>
        <dbReference type="Proteomes" id="UP000006049"/>
    </source>
</evidence>
<feature type="transmembrane region" description="Helical" evidence="1">
    <location>
        <begin position="161"/>
        <end position="180"/>
    </location>
</feature>
<proteinExistence type="predicted"/>
<keyword evidence="1" id="KW-0812">Transmembrane</keyword>
<feature type="transmembrane region" description="Helical" evidence="1">
    <location>
        <begin position="12"/>
        <end position="33"/>
    </location>
</feature>
<organism evidence="2 3">
    <name type="scientific">Aequorivita sublithincola (strain DSM 14238 / LMG 21431 / ACAM 643 / 9-3)</name>
    <dbReference type="NCBI Taxonomy" id="746697"/>
    <lineage>
        <taxon>Bacteria</taxon>
        <taxon>Pseudomonadati</taxon>
        <taxon>Bacteroidota</taxon>
        <taxon>Flavobacteriia</taxon>
        <taxon>Flavobacteriales</taxon>
        <taxon>Flavobacteriaceae</taxon>
        <taxon>Aequorivita</taxon>
    </lineage>
</organism>
<accession>I3YW71</accession>
<dbReference type="STRING" id="746697.Aeqsu_1760"/>
<dbReference type="Proteomes" id="UP000006049">
    <property type="component" value="Chromosome"/>
</dbReference>
<evidence type="ECO:0000256" key="1">
    <source>
        <dbReference type="SAM" id="Phobius"/>
    </source>
</evidence>
<keyword evidence="1" id="KW-1133">Transmembrane helix</keyword>
<keyword evidence="1" id="KW-0472">Membrane</keyword>